<evidence type="ECO:0000313" key="1">
    <source>
        <dbReference type="EMBL" id="KAG5599016.1"/>
    </source>
</evidence>
<dbReference type="AlphaFoldDB" id="A0A9J5YH99"/>
<proteinExistence type="predicted"/>
<keyword evidence="2" id="KW-1185">Reference proteome</keyword>
<reference evidence="1 2" key="1">
    <citation type="submission" date="2020-09" db="EMBL/GenBank/DDBJ databases">
        <title>De no assembly of potato wild relative species, Solanum commersonii.</title>
        <authorList>
            <person name="Cho K."/>
        </authorList>
    </citation>
    <scope>NUCLEOTIDE SEQUENCE [LARGE SCALE GENOMIC DNA]</scope>
    <source>
        <strain evidence="1">LZ3.2</strain>
        <tissue evidence="1">Leaf</tissue>
    </source>
</reference>
<dbReference type="Proteomes" id="UP000824120">
    <property type="component" value="Chromosome 6"/>
</dbReference>
<protein>
    <submittedName>
        <fullName evidence="1">Uncharacterized protein</fullName>
    </submittedName>
</protein>
<sequence length="210" mass="23974">MYTTRLNLLMQRSIVYSRTQVVTHHYQRISSLQYLLQMQVQAQLKCSSSLTQRMIPFSYTMVQQFKVLESNAMLTLTKMSIMHDFTHRFACNFQSKFVSTHSRSQRSFQGLITRRSKSGSPMHSAIRPMVCFIAFQLLLLTSSRSRSLGDIALNYGLFGDITLEIWARLRPFGDSPNALGDPQAFFSSCFQSFCSFLPSSVDALPHTPNT</sequence>
<dbReference type="EMBL" id="JACXVP010000006">
    <property type="protein sequence ID" value="KAG5599016.1"/>
    <property type="molecule type" value="Genomic_DNA"/>
</dbReference>
<evidence type="ECO:0000313" key="2">
    <source>
        <dbReference type="Proteomes" id="UP000824120"/>
    </source>
</evidence>
<comment type="caution">
    <text evidence="1">The sequence shown here is derived from an EMBL/GenBank/DDBJ whole genome shotgun (WGS) entry which is preliminary data.</text>
</comment>
<gene>
    <name evidence="1" type="ORF">H5410_030386</name>
</gene>
<name>A0A9J5YH99_SOLCO</name>
<organism evidence="1 2">
    <name type="scientific">Solanum commersonii</name>
    <name type="common">Commerson's wild potato</name>
    <name type="synonym">Commerson's nightshade</name>
    <dbReference type="NCBI Taxonomy" id="4109"/>
    <lineage>
        <taxon>Eukaryota</taxon>
        <taxon>Viridiplantae</taxon>
        <taxon>Streptophyta</taxon>
        <taxon>Embryophyta</taxon>
        <taxon>Tracheophyta</taxon>
        <taxon>Spermatophyta</taxon>
        <taxon>Magnoliopsida</taxon>
        <taxon>eudicotyledons</taxon>
        <taxon>Gunneridae</taxon>
        <taxon>Pentapetalae</taxon>
        <taxon>asterids</taxon>
        <taxon>lamiids</taxon>
        <taxon>Solanales</taxon>
        <taxon>Solanaceae</taxon>
        <taxon>Solanoideae</taxon>
        <taxon>Solaneae</taxon>
        <taxon>Solanum</taxon>
    </lineage>
</organism>
<accession>A0A9J5YH99</accession>